<evidence type="ECO:0000313" key="4">
    <source>
        <dbReference type="Proteomes" id="UP001202867"/>
    </source>
</evidence>
<dbReference type="InterPro" id="IPR028250">
    <property type="entry name" value="DsbDN"/>
</dbReference>
<evidence type="ECO:0000259" key="2">
    <source>
        <dbReference type="Pfam" id="PF11412"/>
    </source>
</evidence>
<protein>
    <recommendedName>
        <fullName evidence="2">Thiol:disulfide interchange protein DsbD N-terminal domain-containing protein</fullName>
    </recommendedName>
</protein>
<name>A0ABT0DLD9_9HYPH</name>
<keyword evidence="4" id="KW-1185">Reference proteome</keyword>
<feature type="domain" description="Thiol:disulfide interchange protein DsbD N-terminal" evidence="2">
    <location>
        <begin position="47"/>
        <end position="151"/>
    </location>
</feature>
<feature type="signal peptide" evidence="1">
    <location>
        <begin position="1"/>
        <end position="20"/>
    </location>
</feature>
<dbReference type="EMBL" id="JALKCG010000002">
    <property type="protein sequence ID" value="MCK0208094.1"/>
    <property type="molecule type" value="Genomic_DNA"/>
</dbReference>
<sequence length="280" mass="28616">MISSLRIAALCALAASPVLSAGARAELLSPWSSAGATSARLVAGAAEAGALTGGVEIRLAPGSKTYWRYPGDSGIPPHFDWNGSRNVGTIEVLWPAPVRFDDGGSASIGYKNDLVIPFRVTPREAGQPVELRLTLDFAICGKICQPASAVLTLDVPAEGAAPSPPALLAALASVPRAASLGAAGSPAIAVAELHKGADGTSIRVETQVGDAANADLFVEGPSEDWALPLPSRETGPDGRTTFVLPLDGVPKGADIASARLRFTLIDGARAIEVDSPLSVR</sequence>
<gene>
    <name evidence="3" type="ORF">MWN33_08635</name>
</gene>
<proteinExistence type="predicted"/>
<evidence type="ECO:0000256" key="1">
    <source>
        <dbReference type="SAM" id="SignalP"/>
    </source>
</evidence>
<dbReference type="Pfam" id="PF11412">
    <property type="entry name" value="DsbD_N"/>
    <property type="match status" value="1"/>
</dbReference>
<feature type="chain" id="PRO_5047410464" description="Thiol:disulfide interchange protein DsbD N-terminal domain-containing protein" evidence="1">
    <location>
        <begin position="21"/>
        <end position="280"/>
    </location>
</feature>
<comment type="caution">
    <text evidence="3">The sequence shown here is derived from an EMBL/GenBank/DDBJ whole genome shotgun (WGS) entry which is preliminary data.</text>
</comment>
<dbReference type="Proteomes" id="UP001202867">
    <property type="component" value="Unassembled WGS sequence"/>
</dbReference>
<organism evidence="3 4">
    <name type="scientific">Ancylobacter koreensis</name>
    <dbReference type="NCBI Taxonomy" id="266121"/>
    <lineage>
        <taxon>Bacteria</taxon>
        <taxon>Pseudomonadati</taxon>
        <taxon>Pseudomonadota</taxon>
        <taxon>Alphaproteobacteria</taxon>
        <taxon>Hyphomicrobiales</taxon>
        <taxon>Xanthobacteraceae</taxon>
        <taxon>Ancylobacter</taxon>
    </lineage>
</organism>
<reference evidence="4" key="1">
    <citation type="submission" date="2023-07" db="EMBL/GenBank/DDBJ databases">
        <title>Ancylobacter moscoviensis sp. nov., facultatively methylotrophic bacteria from activated sludge and the reclassification of Starkeya novella (Starkey 1934) Kelly et al. 2000 as Ancylobacter novellus comb. nov., Starkeya koreensis Im et al. 2006 as Ancylobacter koreensis comb.nov., Angulomicrobium tetraedrale Vasil'eva et al. 1986 as Ancylobacter tetraedralis comb. nov., Angulomicrobium amanitiforme Fritz et al. 2004 as Ancylobacter amanitiformis comb. nov. and Methylorhabdus multivorans Doronina et al. 1996 as Ancylobacter multivorans comb. nov. and emended description of the genus Ancylobacter.</title>
        <authorList>
            <person name="Doronina N."/>
            <person name="Chemodurova A."/>
            <person name="Grouzdev D."/>
            <person name="Koziaeva V."/>
            <person name="Shi W."/>
            <person name="Wu L."/>
            <person name="Kaparullina E."/>
        </authorList>
    </citation>
    <scope>NUCLEOTIDE SEQUENCE [LARGE SCALE GENOMIC DNA]</scope>
    <source>
        <strain evidence="4">Jip08</strain>
    </source>
</reference>
<accession>A0ABT0DLD9</accession>
<keyword evidence="1" id="KW-0732">Signal</keyword>
<evidence type="ECO:0000313" key="3">
    <source>
        <dbReference type="EMBL" id="MCK0208094.1"/>
    </source>
</evidence>